<comment type="caution">
    <text evidence="3">The sequence shown here is derived from an EMBL/GenBank/DDBJ whole genome shotgun (WGS) entry which is preliminary data.</text>
</comment>
<accession>A0A6I4TH37</accession>
<dbReference type="Gene3D" id="3.10.450.50">
    <property type="match status" value="1"/>
</dbReference>
<dbReference type="InterPro" id="IPR037401">
    <property type="entry name" value="SnoaL-like"/>
</dbReference>
<organism evidence="3 4">
    <name type="scientific">Tsuneonella aeria</name>
    <dbReference type="NCBI Taxonomy" id="1837929"/>
    <lineage>
        <taxon>Bacteria</taxon>
        <taxon>Pseudomonadati</taxon>
        <taxon>Pseudomonadota</taxon>
        <taxon>Alphaproteobacteria</taxon>
        <taxon>Sphingomonadales</taxon>
        <taxon>Erythrobacteraceae</taxon>
        <taxon>Tsuneonella</taxon>
    </lineage>
</organism>
<evidence type="ECO:0000259" key="2">
    <source>
        <dbReference type="Pfam" id="PF13474"/>
    </source>
</evidence>
<name>A0A6I4TH37_9SPHN</name>
<keyword evidence="1" id="KW-0732">Signal</keyword>
<sequence length="173" mass="19201">MPRFWTVVHFQRGKRMKSFLVAGAAAVVSLSGTPAQAHKTDCGAQRPAIERVLADYRAAIERLDAQGTEQLFAADSAVFENGGVEGTYANYLAHHLGPELGHFRSFRFANHRLELWCDGAVAVATETYTYRIERTEGAPVERRGVTTSVLRRTGRNWQIVNMHGSSRSPRPTT</sequence>
<evidence type="ECO:0000313" key="3">
    <source>
        <dbReference type="EMBL" id="MXO75986.1"/>
    </source>
</evidence>
<feature type="chain" id="PRO_5026150061" evidence="1">
    <location>
        <begin position="38"/>
        <end position="173"/>
    </location>
</feature>
<dbReference type="AlphaFoldDB" id="A0A6I4TH37"/>
<dbReference type="Pfam" id="PF13474">
    <property type="entry name" value="SnoaL_3"/>
    <property type="match status" value="1"/>
</dbReference>
<feature type="domain" description="SnoaL-like" evidence="2">
    <location>
        <begin position="49"/>
        <end position="165"/>
    </location>
</feature>
<dbReference type="Proteomes" id="UP000439522">
    <property type="component" value="Unassembled WGS sequence"/>
</dbReference>
<dbReference type="SUPFAM" id="SSF54427">
    <property type="entry name" value="NTF2-like"/>
    <property type="match status" value="1"/>
</dbReference>
<feature type="signal peptide" evidence="1">
    <location>
        <begin position="1"/>
        <end position="37"/>
    </location>
</feature>
<reference evidence="3 4" key="1">
    <citation type="submission" date="2019-12" db="EMBL/GenBank/DDBJ databases">
        <title>Genomic-based taxomic classification of the family Erythrobacteraceae.</title>
        <authorList>
            <person name="Xu L."/>
        </authorList>
    </citation>
    <scope>NUCLEOTIDE SEQUENCE [LARGE SCALE GENOMIC DNA]</scope>
    <source>
        <strain evidence="3 4">100921-2</strain>
    </source>
</reference>
<keyword evidence="4" id="KW-1185">Reference proteome</keyword>
<protein>
    <submittedName>
        <fullName evidence="3">DUF4440 domain-containing protein</fullName>
    </submittedName>
</protein>
<dbReference type="InterPro" id="IPR032710">
    <property type="entry name" value="NTF2-like_dom_sf"/>
</dbReference>
<dbReference type="RefSeq" id="WP_160611826.1">
    <property type="nucleotide sequence ID" value="NZ_WTZA01000002.1"/>
</dbReference>
<evidence type="ECO:0000256" key="1">
    <source>
        <dbReference type="SAM" id="SignalP"/>
    </source>
</evidence>
<proteinExistence type="predicted"/>
<dbReference type="OrthoDB" id="7204227at2"/>
<evidence type="ECO:0000313" key="4">
    <source>
        <dbReference type="Proteomes" id="UP000439522"/>
    </source>
</evidence>
<gene>
    <name evidence="3" type="ORF">GRI40_12245</name>
</gene>
<dbReference type="EMBL" id="WTZA01000002">
    <property type="protein sequence ID" value="MXO75986.1"/>
    <property type="molecule type" value="Genomic_DNA"/>
</dbReference>